<dbReference type="PANTHER" id="PTHR32089">
    <property type="entry name" value="METHYL-ACCEPTING CHEMOTAXIS PROTEIN MCPB"/>
    <property type="match status" value="1"/>
</dbReference>
<protein>
    <submittedName>
        <fullName evidence="7">Methyl-accepting chemotaxis protein</fullName>
    </submittedName>
</protein>
<dbReference type="EMBL" id="NXLQ01000001">
    <property type="protein sequence ID" value="RDU67491.1"/>
    <property type="molecule type" value="Genomic_DNA"/>
</dbReference>
<dbReference type="Proteomes" id="UP000256379">
    <property type="component" value="Unassembled WGS sequence"/>
</dbReference>
<dbReference type="PROSITE" id="PS50111">
    <property type="entry name" value="CHEMOTAXIS_TRANSDUC_2"/>
    <property type="match status" value="1"/>
</dbReference>
<dbReference type="GO" id="GO:0007165">
    <property type="term" value="P:signal transduction"/>
    <property type="evidence" value="ECO:0007669"/>
    <property type="project" value="UniProtKB-KW"/>
</dbReference>
<dbReference type="InterPro" id="IPR003660">
    <property type="entry name" value="HAMP_dom"/>
</dbReference>
<dbReference type="Gene3D" id="3.30.450.20">
    <property type="entry name" value="PAS domain"/>
    <property type="match status" value="1"/>
</dbReference>
<dbReference type="Pfam" id="PF00672">
    <property type="entry name" value="HAMP"/>
    <property type="match status" value="1"/>
</dbReference>
<dbReference type="SMART" id="SM00283">
    <property type="entry name" value="MA"/>
    <property type="match status" value="1"/>
</dbReference>
<feature type="transmembrane region" description="Helical" evidence="4">
    <location>
        <begin position="311"/>
        <end position="330"/>
    </location>
</feature>
<dbReference type="Pfam" id="PF00015">
    <property type="entry name" value="MCPsignal"/>
    <property type="match status" value="1"/>
</dbReference>
<comment type="similarity">
    <text evidence="2">Belongs to the methyl-accepting chemotaxis (MCP) protein family.</text>
</comment>
<dbReference type="AlphaFoldDB" id="A0A3D8ISC5"/>
<dbReference type="InterPro" id="IPR004089">
    <property type="entry name" value="MCPsignal_dom"/>
</dbReference>
<reference evidence="7 8" key="1">
    <citation type="submission" date="2018-04" db="EMBL/GenBank/DDBJ databases">
        <title>Novel Campyloabacter and Helicobacter Species and Strains.</title>
        <authorList>
            <person name="Mannion A.J."/>
            <person name="Shen Z."/>
            <person name="Fox J.G."/>
        </authorList>
    </citation>
    <scope>NUCLEOTIDE SEQUENCE [LARGE SCALE GENOMIC DNA]</scope>
    <source>
        <strain evidence="7 8">MIT 17-337</strain>
    </source>
</reference>
<dbReference type="PROSITE" id="PS50885">
    <property type="entry name" value="HAMP"/>
    <property type="match status" value="1"/>
</dbReference>
<dbReference type="PANTHER" id="PTHR32089:SF112">
    <property type="entry name" value="LYSOZYME-LIKE PROTEIN-RELATED"/>
    <property type="match status" value="1"/>
</dbReference>
<keyword evidence="1 3" id="KW-0807">Transducer</keyword>
<evidence type="ECO:0000256" key="3">
    <source>
        <dbReference type="PROSITE-ProRule" id="PRU00284"/>
    </source>
</evidence>
<sequence>MNKMSLSLKVLIVTLITTFISVTALCFFVLLQMKQQEAINAKNNMLLTSGYYGMHVASNLNMSSHLFATYASTLSENDNFSVETLASRLAILTHENSNTTHSFLYFKDKDYSYLSEQYKVNNNEMLVFVDSNNTLVATKQIIELPIVQTTLQMATQQLSNPIKFRLNNTDFYAVVFTFPIFDKQKNVIGVLGGILDIHKISANFMNIRSDLQGAKVLTTHNGTIIAATNKDIVGATLHQLAMKATYLKNAVDRAMNNEEFTAEIKDTAGTDTFAAHTNIELDIFPNSNWHIITLVPRDFVLATYHNLRLQTILASGIVQLILSIVIVWFVRLQIINRLNILNVFLDKFFKYINHEGKKPDILRVKNSDEIGKMSQAINENISKTQIELDKDYELVNQATETAKEIESGNFTARISGISNNPQLEELKRVLNNMLHILEQKIGSNMNEIQRVFDSYTSLDFTTEIQDAKGNVELTTNTLGAEIKSMLQTSANFAQSLEQQCKVLEDSVGLLTESFNAQAAGLEATATAINQIASSMQGVNSKTHEVISQSEDIKNVTGIIHDIADQINLLALNAAIEAARAGDHGRGFAVVADEVRKLAERTQKSLSEIEANTNILSQSINDMVESIREETAGIEQINVTLSNLEEATHNNITIAQNTQKTTDKVNVIATNILQDVNTKKF</sequence>
<feature type="domain" description="HAMP" evidence="6">
    <location>
        <begin position="395"/>
        <end position="442"/>
    </location>
</feature>
<dbReference type="Gene3D" id="6.10.340.10">
    <property type="match status" value="1"/>
</dbReference>
<proteinExistence type="inferred from homology"/>
<evidence type="ECO:0000256" key="2">
    <source>
        <dbReference type="ARBA" id="ARBA00029447"/>
    </source>
</evidence>
<keyword evidence="4" id="KW-0472">Membrane</keyword>
<dbReference type="OrthoDB" id="5348717at2"/>
<keyword evidence="4" id="KW-0812">Transmembrane</keyword>
<dbReference type="Gene3D" id="1.10.287.950">
    <property type="entry name" value="Methyl-accepting chemotaxis protein"/>
    <property type="match status" value="1"/>
</dbReference>
<dbReference type="SUPFAM" id="SSF58104">
    <property type="entry name" value="Methyl-accepting chemotaxis protein (MCP) signaling domain"/>
    <property type="match status" value="1"/>
</dbReference>
<gene>
    <name evidence="7" type="ORF">CQA53_00215</name>
</gene>
<comment type="caution">
    <text evidence="7">The sequence shown here is derived from an EMBL/GenBank/DDBJ whole genome shotgun (WGS) entry which is preliminary data.</text>
</comment>
<keyword evidence="4" id="KW-1133">Transmembrane helix</keyword>
<accession>A0A3D8ISC5</accession>
<evidence type="ECO:0000256" key="1">
    <source>
        <dbReference type="ARBA" id="ARBA00023224"/>
    </source>
</evidence>
<keyword evidence="8" id="KW-1185">Reference proteome</keyword>
<evidence type="ECO:0000313" key="8">
    <source>
        <dbReference type="Proteomes" id="UP000256379"/>
    </source>
</evidence>
<feature type="domain" description="Methyl-accepting transducer" evidence="5">
    <location>
        <begin position="480"/>
        <end position="680"/>
    </location>
</feature>
<feature type="transmembrane region" description="Helical" evidence="4">
    <location>
        <begin position="6"/>
        <end position="31"/>
    </location>
</feature>
<evidence type="ECO:0000259" key="5">
    <source>
        <dbReference type="PROSITE" id="PS50111"/>
    </source>
</evidence>
<name>A0A3D8ISC5_9HELI</name>
<organism evidence="7 8">
    <name type="scientific">Helicobacter didelphidarum</name>
    <dbReference type="NCBI Taxonomy" id="2040648"/>
    <lineage>
        <taxon>Bacteria</taxon>
        <taxon>Pseudomonadati</taxon>
        <taxon>Campylobacterota</taxon>
        <taxon>Epsilonproteobacteria</taxon>
        <taxon>Campylobacterales</taxon>
        <taxon>Helicobacteraceae</taxon>
        <taxon>Helicobacter</taxon>
    </lineage>
</organism>
<evidence type="ECO:0000259" key="6">
    <source>
        <dbReference type="PROSITE" id="PS50885"/>
    </source>
</evidence>
<evidence type="ECO:0000313" key="7">
    <source>
        <dbReference type="EMBL" id="RDU67491.1"/>
    </source>
</evidence>
<evidence type="ECO:0000256" key="4">
    <source>
        <dbReference type="SAM" id="Phobius"/>
    </source>
</evidence>
<dbReference type="GO" id="GO:0016020">
    <property type="term" value="C:membrane"/>
    <property type="evidence" value="ECO:0007669"/>
    <property type="project" value="InterPro"/>
</dbReference>